<reference evidence="2" key="1">
    <citation type="journal article" date="2015" name="Proc. Natl. Acad. Sci. U.S.A.">
        <title>Networks of energetic and metabolic interactions define dynamics in microbial communities.</title>
        <authorList>
            <person name="Embree M."/>
            <person name="Liu J.K."/>
            <person name="Al-Bassam M.M."/>
            <person name="Zengler K."/>
        </authorList>
    </citation>
    <scope>NUCLEOTIDE SEQUENCE</scope>
</reference>
<accession>A0A0W8FNY0</accession>
<dbReference type="AlphaFoldDB" id="A0A0W8FNY0"/>
<dbReference type="InterPro" id="IPR046158">
    <property type="entry name" value="DUF6160"/>
</dbReference>
<protein>
    <recommendedName>
        <fullName evidence="1">DUF6160 domain-containing protein</fullName>
    </recommendedName>
</protein>
<name>A0A0W8FNY0_9ZZZZ</name>
<dbReference type="Pfam" id="PF19657">
    <property type="entry name" value="DUF6160"/>
    <property type="match status" value="1"/>
</dbReference>
<gene>
    <name evidence="2" type="ORF">ASZ90_007697</name>
</gene>
<organism evidence="2">
    <name type="scientific">hydrocarbon metagenome</name>
    <dbReference type="NCBI Taxonomy" id="938273"/>
    <lineage>
        <taxon>unclassified sequences</taxon>
        <taxon>metagenomes</taxon>
        <taxon>ecological metagenomes</taxon>
    </lineage>
</organism>
<feature type="domain" description="DUF6160" evidence="1">
    <location>
        <begin position="2"/>
        <end position="84"/>
    </location>
</feature>
<dbReference type="EMBL" id="LNQE01000960">
    <property type="protein sequence ID" value="KUG22521.1"/>
    <property type="molecule type" value="Genomic_DNA"/>
</dbReference>
<evidence type="ECO:0000313" key="2">
    <source>
        <dbReference type="EMBL" id="KUG22521.1"/>
    </source>
</evidence>
<proteinExistence type="predicted"/>
<sequence length="161" mass="16474">MKKKLALAIILVFVMIPLVSFARTAISDSELDSVIAQEGVTIEFVNLTLNNVSLTTFAWGDAGGFTGYTGDGWAGLGNITIGGDLVVMNGPMVIDIGTNGTTRVNILLPTISLGGTNGMNVTASIKLDSTSALSGASATAGVLDIKGLKGQISGTLQVYAH</sequence>
<comment type="caution">
    <text evidence="2">The sequence shown here is derived from an EMBL/GenBank/DDBJ whole genome shotgun (WGS) entry which is preliminary data.</text>
</comment>
<evidence type="ECO:0000259" key="1">
    <source>
        <dbReference type="Pfam" id="PF19657"/>
    </source>
</evidence>